<evidence type="ECO:0000313" key="1">
    <source>
        <dbReference type="EMBL" id="CAL4159144.1"/>
    </source>
</evidence>
<organism evidence="1 2">
    <name type="scientific">Meganyctiphanes norvegica</name>
    <name type="common">Northern krill</name>
    <name type="synonym">Thysanopoda norvegica</name>
    <dbReference type="NCBI Taxonomy" id="48144"/>
    <lineage>
        <taxon>Eukaryota</taxon>
        <taxon>Metazoa</taxon>
        <taxon>Ecdysozoa</taxon>
        <taxon>Arthropoda</taxon>
        <taxon>Crustacea</taxon>
        <taxon>Multicrustacea</taxon>
        <taxon>Malacostraca</taxon>
        <taxon>Eumalacostraca</taxon>
        <taxon>Eucarida</taxon>
        <taxon>Euphausiacea</taxon>
        <taxon>Euphausiidae</taxon>
        <taxon>Meganyctiphanes</taxon>
    </lineage>
</organism>
<keyword evidence="2" id="KW-1185">Reference proteome</keyword>
<feature type="non-terminal residue" evidence="1">
    <location>
        <position position="1"/>
    </location>
</feature>
<accession>A0AAV2S4S9</accession>
<comment type="caution">
    <text evidence="1">The sequence shown here is derived from an EMBL/GenBank/DDBJ whole genome shotgun (WGS) entry which is preliminary data.</text>
</comment>
<evidence type="ECO:0000313" key="2">
    <source>
        <dbReference type="Proteomes" id="UP001497623"/>
    </source>
</evidence>
<proteinExistence type="predicted"/>
<dbReference type="AlphaFoldDB" id="A0AAV2S4S9"/>
<gene>
    <name evidence="1" type="ORF">MNOR_LOCUS32238</name>
</gene>
<dbReference type="Gene3D" id="3.80.10.10">
    <property type="entry name" value="Ribonuclease Inhibitor"/>
    <property type="match status" value="1"/>
</dbReference>
<name>A0AAV2S4S9_MEGNR</name>
<dbReference type="Proteomes" id="UP001497623">
    <property type="component" value="Unassembled WGS sequence"/>
</dbReference>
<dbReference type="EMBL" id="CAXKWB010043383">
    <property type="protein sequence ID" value="CAL4159144.1"/>
    <property type="molecule type" value="Genomic_DNA"/>
</dbReference>
<dbReference type="SUPFAM" id="SSF52047">
    <property type="entry name" value="RNI-like"/>
    <property type="match status" value="1"/>
</dbReference>
<protein>
    <submittedName>
        <fullName evidence="1">Uncharacterized protein</fullName>
    </submittedName>
</protein>
<dbReference type="InterPro" id="IPR032675">
    <property type="entry name" value="LRR_dom_sf"/>
</dbReference>
<sequence length="609" mass="68548">DVIMAPIKSLQEWSADCVAECVLQSRHVSQLAKAAFVTYMQPDKYESNLACLRELKEQLNNFGCISTNSHQDCHGSCLSGPTSRILKERIGSVAENQSTISQMDFIKSSILKLLVLEEFSLYSRVNLNRNQGFDDLNDFDNFVEDISDTGYLEAFIRILERYGPFSVEKMVITYEFTDTDCMKYVLEALFNNCTEIKSIHLAGKSVHVIALSLLKCFSQQLIELVLIDSFGILTKDAFCVSLLGRPWIEYISSHDGRNSCLEAKFPSLQRLWYQRSSGPRSWNDCYMKTAVMAYYPNLKGLNWRISDFSHSYSLTRFPGLSGQQYSIESLLLTTEDLSSLPKSEKSSKLMASVDVCLLPQLFPGLQDISLVFSRPVECKCERSEMRTTCESKINEISETLCRVFADCNKIESMTAGGNVVHLDSILLPILKIFGRKLKSLGLQLHSSASVRAENVINIISLCPNLESLAISGVVDASLCESISMMSRPKVKVLQLLLNTRQEHCFKLMNMLVTGCIYVQTLCIGICSTSNLHQIFDGANCKSLTTLILPSLYEINYSDIASFIEICGSCFPALKTVYVVRQLKCWRLLQEKLWNFGITVKFTDVLVNAF</sequence>
<reference evidence="1 2" key="1">
    <citation type="submission" date="2024-05" db="EMBL/GenBank/DDBJ databases">
        <authorList>
            <person name="Wallberg A."/>
        </authorList>
    </citation>
    <scope>NUCLEOTIDE SEQUENCE [LARGE SCALE GENOMIC DNA]</scope>
</reference>